<dbReference type="STRING" id="1123285.SAMN05660235_00230"/>
<accession>A0A1G7HRN4</accession>
<proteinExistence type="predicted"/>
<dbReference type="InterPro" id="IPR012675">
    <property type="entry name" value="Beta-grasp_dom_sf"/>
</dbReference>
<keyword evidence="2" id="KW-1185">Reference proteome</keyword>
<name>A0A1G7HRN4_9FIRM</name>
<dbReference type="OrthoDB" id="9860443at2"/>
<protein>
    <submittedName>
        <fullName evidence="1">Antitoxin component PasI (RatB) of the RatAB toxin-antitoxin module, ubiquitin-RnfH superfamily</fullName>
    </submittedName>
</protein>
<dbReference type="InterPro" id="IPR016155">
    <property type="entry name" value="Mopterin_synth/thiamin_S_b"/>
</dbReference>
<dbReference type="EMBL" id="FNBU01000001">
    <property type="protein sequence ID" value="SDF03177.1"/>
    <property type="molecule type" value="Genomic_DNA"/>
</dbReference>
<dbReference type="RefSeq" id="WP_093687285.1">
    <property type="nucleotide sequence ID" value="NZ_FNBU01000001.1"/>
</dbReference>
<dbReference type="Proteomes" id="UP000243333">
    <property type="component" value="Unassembled WGS sequence"/>
</dbReference>
<sequence>MKQITIEIQCRLPADKKTLSLQASPGATVAEVLAEAGLTGISEAIVVYNGQAVCPDDKLTADGVIIILPLLCGG</sequence>
<dbReference type="Gene3D" id="3.10.20.30">
    <property type="match status" value="1"/>
</dbReference>
<evidence type="ECO:0000313" key="2">
    <source>
        <dbReference type="Proteomes" id="UP000243333"/>
    </source>
</evidence>
<dbReference type="SUPFAM" id="SSF54285">
    <property type="entry name" value="MoaD/ThiS"/>
    <property type="match status" value="1"/>
</dbReference>
<organism evidence="1 2">
    <name type="scientific">Sporolituus thermophilus DSM 23256</name>
    <dbReference type="NCBI Taxonomy" id="1123285"/>
    <lineage>
        <taxon>Bacteria</taxon>
        <taxon>Bacillati</taxon>
        <taxon>Bacillota</taxon>
        <taxon>Negativicutes</taxon>
        <taxon>Selenomonadales</taxon>
        <taxon>Sporomusaceae</taxon>
        <taxon>Sporolituus</taxon>
    </lineage>
</organism>
<dbReference type="AlphaFoldDB" id="A0A1G7HRN4"/>
<gene>
    <name evidence="1" type="ORF">SAMN05660235_00230</name>
</gene>
<evidence type="ECO:0000313" key="1">
    <source>
        <dbReference type="EMBL" id="SDF03177.1"/>
    </source>
</evidence>
<reference evidence="2" key="1">
    <citation type="submission" date="2016-10" db="EMBL/GenBank/DDBJ databases">
        <authorList>
            <person name="Varghese N."/>
            <person name="Submissions S."/>
        </authorList>
    </citation>
    <scope>NUCLEOTIDE SEQUENCE [LARGE SCALE GENOMIC DNA]</scope>
    <source>
        <strain evidence="2">DSM 23256</strain>
    </source>
</reference>